<evidence type="ECO:0000256" key="1">
    <source>
        <dbReference type="ARBA" id="ARBA00004651"/>
    </source>
</evidence>
<evidence type="ECO:0000313" key="15">
    <source>
        <dbReference type="EMBL" id="MCQ9209464.1"/>
    </source>
</evidence>
<dbReference type="InterPro" id="IPR003660">
    <property type="entry name" value="HAMP_dom"/>
</dbReference>
<sequence>MTFKQKLIKEIFKSFKWSTVMIISIFFVLVLVLLFSTKYYQLQKDMNLIEDEFQQLYDEGFQVLDELNADIIPTYMQDKNTRQLYSAFYETNNQLTPRATLLLLDDQNDLVFSSDSNAQETTMNINYFRAVIENSPTAPSMRIFRGQNTYAYLLLSRPIVENNQALGHSFLLINGNDFVANLKLEATKYAIVDEFDNVYAYTGDTELKGSLMKFNQDDFQQFIMVRNGDIYVTMSRELTPKLTLHANVIIINWLTLVIFMGVALFFIAVVLLIHFTLLSRNIAQLSSSSVGILVHETELVIKGYKTRLDQSGADEFAYLATRINMMMDTVESIYKTMVRLEEEKVIAERKMLEAQFNPHFLYNSLEAVKILVHINPKKAEYLILALNRVLRYSINQDMATARLCEDMEIIKDYLEVNQIRFDKFTYSIYVEESLENLIIPRLNLLPLIENSLKYGMKMRSDLTLSIRVFRQSHQIIFEIGDNGPGFDDEFIDNIQHYLRTQNTEHGIINSFRRMESVFKQVTIEFGRQGETSSIRFVVEEG</sequence>
<dbReference type="Gene3D" id="3.30.565.10">
    <property type="entry name" value="Histidine kinase-like ATPase, C-terminal domain"/>
    <property type="match status" value="1"/>
</dbReference>
<protein>
    <submittedName>
        <fullName evidence="15">Histidine kinase</fullName>
    </submittedName>
</protein>
<evidence type="ECO:0000256" key="4">
    <source>
        <dbReference type="ARBA" id="ARBA00022679"/>
    </source>
</evidence>
<dbReference type="Proteomes" id="UP001059480">
    <property type="component" value="Unassembled WGS sequence"/>
</dbReference>
<dbReference type="RefSeq" id="WP_256944579.1">
    <property type="nucleotide sequence ID" value="NZ_JANHNZ010000002.1"/>
</dbReference>
<proteinExistence type="predicted"/>
<accession>A0ABT1WMJ4</accession>
<feature type="domain" description="HAMP" evidence="14">
    <location>
        <begin position="304"/>
        <end position="335"/>
    </location>
</feature>
<evidence type="ECO:0000313" key="16">
    <source>
        <dbReference type="Proteomes" id="UP001059480"/>
    </source>
</evidence>
<comment type="subcellular location">
    <subcellularLocation>
        <location evidence="1">Cell membrane</location>
        <topology evidence="1">Multi-pass membrane protein</topology>
    </subcellularLocation>
</comment>
<keyword evidence="10" id="KW-0902">Two-component regulatory system</keyword>
<evidence type="ECO:0000256" key="6">
    <source>
        <dbReference type="ARBA" id="ARBA00022741"/>
    </source>
</evidence>
<dbReference type="PANTHER" id="PTHR34220:SF11">
    <property type="entry name" value="SENSOR PROTEIN KINASE HPTS"/>
    <property type="match status" value="1"/>
</dbReference>
<keyword evidence="12" id="KW-0175">Coiled coil</keyword>
<dbReference type="EMBL" id="JANHNZ010000002">
    <property type="protein sequence ID" value="MCQ9209464.1"/>
    <property type="molecule type" value="Genomic_DNA"/>
</dbReference>
<dbReference type="Pfam" id="PF06580">
    <property type="entry name" value="His_kinase"/>
    <property type="match status" value="1"/>
</dbReference>
<keyword evidence="11 13" id="KW-0472">Membrane</keyword>
<dbReference type="InterPro" id="IPR036890">
    <property type="entry name" value="HATPase_C_sf"/>
</dbReference>
<keyword evidence="8" id="KW-0067">ATP-binding</keyword>
<feature type="transmembrane region" description="Helical" evidence="13">
    <location>
        <begin position="20"/>
        <end position="40"/>
    </location>
</feature>
<evidence type="ECO:0000256" key="11">
    <source>
        <dbReference type="ARBA" id="ARBA00023136"/>
    </source>
</evidence>
<dbReference type="PROSITE" id="PS50885">
    <property type="entry name" value="HAMP"/>
    <property type="match status" value="1"/>
</dbReference>
<comment type="caution">
    <text evidence="15">The sequence shown here is derived from an EMBL/GenBank/DDBJ whole genome shotgun (WGS) entry which is preliminary data.</text>
</comment>
<keyword evidence="9 13" id="KW-1133">Transmembrane helix</keyword>
<evidence type="ECO:0000256" key="8">
    <source>
        <dbReference type="ARBA" id="ARBA00022840"/>
    </source>
</evidence>
<organism evidence="15 16">
    <name type="scientific">Granulicatella seriolae</name>
    <dbReference type="NCBI Taxonomy" id="2967226"/>
    <lineage>
        <taxon>Bacteria</taxon>
        <taxon>Bacillati</taxon>
        <taxon>Bacillota</taxon>
        <taxon>Bacilli</taxon>
        <taxon>Lactobacillales</taxon>
        <taxon>Carnobacteriaceae</taxon>
        <taxon>Granulicatella</taxon>
    </lineage>
</organism>
<keyword evidence="16" id="KW-1185">Reference proteome</keyword>
<reference evidence="15" key="1">
    <citation type="submission" date="2022-07" db="EMBL/GenBank/DDBJ databases">
        <authorList>
            <person name="Jung M.-Y."/>
            <person name="Lee M."/>
        </authorList>
    </citation>
    <scope>NUCLEOTIDE SEQUENCE</scope>
    <source>
        <strain evidence="15">S8</strain>
    </source>
</reference>
<evidence type="ECO:0000256" key="13">
    <source>
        <dbReference type="SAM" id="Phobius"/>
    </source>
</evidence>
<dbReference type="InterPro" id="IPR010559">
    <property type="entry name" value="Sig_transdc_His_kin_internal"/>
</dbReference>
<keyword evidence="5 13" id="KW-0812">Transmembrane</keyword>
<evidence type="ECO:0000256" key="3">
    <source>
        <dbReference type="ARBA" id="ARBA00022553"/>
    </source>
</evidence>
<keyword evidence="7 15" id="KW-0418">Kinase</keyword>
<reference evidence="15" key="3">
    <citation type="journal article" date="2023" name="Microbiol. Resour. Announc.">
        <title>Draft Genome Sequence of Granulicatella sp. Strain S8, Isolated from a Marine Fish, Seriola quinqueradiata.</title>
        <authorList>
            <person name="Lee M."/>
            <person name="Farooq A."/>
            <person name="Jeong J.B."/>
            <person name="Jung M.Y."/>
        </authorList>
    </citation>
    <scope>NUCLEOTIDE SEQUENCE</scope>
    <source>
        <strain evidence="15">S8</strain>
    </source>
</reference>
<evidence type="ECO:0000256" key="2">
    <source>
        <dbReference type="ARBA" id="ARBA00022475"/>
    </source>
</evidence>
<reference evidence="15" key="2">
    <citation type="journal article" date="2023" name="Curr. Microbiol.">
        <title>Granulicatella seriolae sp. nov., a Novel Facultative Anaerobe Isolated from Yellowtail Marine Fish.</title>
        <authorList>
            <person name="Lee M."/>
            <person name="Choi Y.J."/>
            <person name="Farooq A."/>
            <person name="Jeong J.B."/>
            <person name="Jung M.Y."/>
        </authorList>
    </citation>
    <scope>NUCLEOTIDE SEQUENCE</scope>
    <source>
        <strain evidence="15">S8</strain>
    </source>
</reference>
<dbReference type="GO" id="GO:0016301">
    <property type="term" value="F:kinase activity"/>
    <property type="evidence" value="ECO:0007669"/>
    <property type="project" value="UniProtKB-KW"/>
</dbReference>
<keyword evidence="6" id="KW-0547">Nucleotide-binding</keyword>
<keyword evidence="2" id="KW-1003">Cell membrane</keyword>
<keyword evidence="3" id="KW-0597">Phosphoprotein</keyword>
<evidence type="ECO:0000256" key="7">
    <source>
        <dbReference type="ARBA" id="ARBA00022777"/>
    </source>
</evidence>
<evidence type="ECO:0000256" key="5">
    <source>
        <dbReference type="ARBA" id="ARBA00022692"/>
    </source>
</evidence>
<name>A0ABT1WMJ4_9LACT</name>
<gene>
    <name evidence="15" type="ORF">NPA36_02770</name>
</gene>
<keyword evidence="4" id="KW-0808">Transferase</keyword>
<evidence type="ECO:0000256" key="9">
    <source>
        <dbReference type="ARBA" id="ARBA00022989"/>
    </source>
</evidence>
<feature type="coiled-coil region" evidence="12">
    <location>
        <begin position="330"/>
        <end position="357"/>
    </location>
</feature>
<dbReference type="InterPro" id="IPR050640">
    <property type="entry name" value="Bact_2-comp_sensor_kinase"/>
</dbReference>
<dbReference type="PANTHER" id="PTHR34220">
    <property type="entry name" value="SENSOR HISTIDINE KINASE YPDA"/>
    <property type="match status" value="1"/>
</dbReference>
<evidence type="ECO:0000256" key="10">
    <source>
        <dbReference type="ARBA" id="ARBA00023012"/>
    </source>
</evidence>
<evidence type="ECO:0000256" key="12">
    <source>
        <dbReference type="SAM" id="Coils"/>
    </source>
</evidence>
<dbReference type="SUPFAM" id="SSF55874">
    <property type="entry name" value="ATPase domain of HSP90 chaperone/DNA topoisomerase II/histidine kinase"/>
    <property type="match status" value="1"/>
</dbReference>
<evidence type="ECO:0000259" key="14">
    <source>
        <dbReference type="PROSITE" id="PS50885"/>
    </source>
</evidence>
<feature type="transmembrane region" description="Helical" evidence="13">
    <location>
        <begin position="250"/>
        <end position="278"/>
    </location>
</feature>